<dbReference type="AlphaFoldDB" id="A0A9X3DCR3"/>
<comment type="caution">
    <text evidence="2">The sequence shown here is derived from an EMBL/GenBank/DDBJ whole genome shotgun (WGS) entry which is preliminary data.</text>
</comment>
<protein>
    <submittedName>
        <fullName evidence="2">Uncharacterized protein</fullName>
    </submittedName>
</protein>
<accession>A0A9X3DCR3</accession>
<reference evidence="2" key="1">
    <citation type="submission" date="2022-11" db="EMBL/GenBank/DDBJ databases">
        <authorList>
            <person name="Graham C."/>
            <person name="Newman J.D."/>
        </authorList>
    </citation>
    <scope>NUCLEOTIDE SEQUENCE</scope>
    <source>
        <strain evidence="2">DSM 19486</strain>
    </source>
</reference>
<sequence length="439" mass="48995">MTTIPTPSDDKRFFEILDLCCKKIEEKMGTKPIADWRSPDYNLLNSQLGRQTKVYLSENTLKRIFGRLKTPTRYYPQKATRDALAQFIGYRDWQEFELINRFAPQVAPAIQQEIKVADIEHVAPYEKQSKVRTSKLIIGIAIFILAVAVGGFIVFNQIDQVKPGEVSLICENPNGEVPHTAIFKLSRLGNVNEDKQFTINFMDEGPLKTITANQEVVQFFKNPGVVHVRLFYKNKAIDTIAVSMQTKGWVANSGHDSLSAFPIARLKPLSKQKLFVSAKQLDSAGINLSKPFMIGFSNIHSSNISGDNFLFKCQLKTEESRPGIACMQASIFILGSEGRHRVLMVKPSCSAFSEYNFSELHVNGTSKNLSNMSYDFSAGGNVKLLVKNKKVSLFINDKNLLNTTYDKSIGKVLGVKILFNGIGTAASPELSDLNTGELY</sequence>
<keyword evidence="1" id="KW-0812">Transmembrane</keyword>
<proteinExistence type="predicted"/>
<dbReference type="RefSeq" id="WP_266268460.1">
    <property type="nucleotide sequence ID" value="NZ_JAPJUH010000001.1"/>
</dbReference>
<evidence type="ECO:0000256" key="1">
    <source>
        <dbReference type="SAM" id="Phobius"/>
    </source>
</evidence>
<evidence type="ECO:0000313" key="3">
    <source>
        <dbReference type="Proteomes" id="UP001142592"/>
    </source>
</evidence>
<feature type="transmembrane region" description="Helical" evidence="1">
    <location>
        <begin position="136"/>
        <end position="155"/>
    </location>
</feature>
<organism evidence="2 3">
    <name type="scientific">Pedobacter agri</name>
    <dbReference type="NCBI Taxonomy" id="454586"/>
    <lineage>
        <taxon>Bacteria</taxon>
        <taxon>Pseudomonadati</taxon>
        <taxon>Bacteroidota</taxon>
        <taxon>Sphingobacteriia</taxon>
        <taxon>Sphingobacteriales</taxon>
        <taxon>Sphingobacteriaceae</taxon>
        <taxon>Pedobacter</taxon>
    </lineage>
</organism>
<keyword evidence="3" id="KW-1185">Reference proteome</keyword>
<dbReference type="EMBL" id="JAPJUH010000001">
    <property type="protein sequence ID" value="MCX3263760.1"/>
    <property type="molecule type" value="Genomic_DNA"/>
</dbReference>
<name>A0A9X3DCR3_9SPHI</name>
<evidence type="ECO:0000313" key="2">
    <source>
        <dbReference type="EMBL" id="MCX3263760.1"/>
    </source>
</evidence>
<dbReference type="Proteomes" id="UP001142592">
    <property type="component" value="Unassembled WGS sequence"/>
</dbReference>
<keyword evidence="1" id="KW-0472">Membrane</keyword>
<keyword evidence="1" id="KW-1133">Transmembrane helix</keyword>
<gene>
    <name evidence="2" type="ORF">OQZ29_03335</name>
</gene>